<evidence type="ECO:0000256" key="2">
    <source>
        <dbReference type="SAM" id="Phobius"/>
    </source>
</evidence>
<dbReference type="Proteomes" id="UP001328107">
    <property type="component" value="Unassembled WGS sequence"/>
</dbReference>
<organism evidence="3 4">
    <name type="scientific">Pristionchus mayeri</name>
    <dbReference type="NCBI Taxonomy" id="1317129"/>
    <lineage>
        <taxon>Eukaryota</taxon>
        <taxon>Metazoa</taxon>
        <taxon>Ecdysozoa</taxon>
        <taxon>Nematoda</taxon>
        <taxon>Chromadorea</taxon>
        <taxon>Rhabditida</taxon>
        <taxon>Rhabditina</taxon>
        <taxon>Diplogasteromorpha</taxon>
        <taxon>Diplogasteroidea</taxon>
        <taxon>Neodiplogasteridae</taxon>
        <taxon>Pristionchus</taxon>
    </lineage>
</organism>
<sequence>MFGSIAFERFIAMRYWRFLKIWFQINVMMCMVTSISNFISHFPHEINFIILIAIMIISFAIFAYAYIRNVMIYKSLNAFSEKYSVSHIFQVRENLRVL</sequence>
<dbReference type="GO" id="GO:0016020">
    <property type="term" value="C:membrane"/>
    <property type="evidence" value="ECO:0007669"/>
    <property type="project" value="InterPro"/>
</dbReference>
<dbReference type="Pfam" id="PF03125">
    <property type="entry name" value="Sre"/>
    <property type="match status" value="1"/>
</dbReference>
<comment type="similarity">
    <text evidence="1">Belongs to the nematode receptor-like protein sre family.</text>
</comment>
<keyword evidence="2" id="KW-0812">Transmembrane</keyword>
<dbReference type="EMBL" id="BTRK01000003">
    <property type="protein sequence ID" value="GMR43868.1"/>
    <property type="molecule type" value="Genomic_DNA"/>
</dbReference>
<keyword evidence="2" id="KW-1133">Transmembrane helix</keyword>
<name>A0AAN4ZMB9_9BILA</name>
<evidence type="ECO:0000313" key="4">
    <source>
        <dbReference type="Proteomes" id="UP001328107"/>
    </source>
</evidence>
<comment type="caution">
    <text evidence="3">The sequence shown here is derived from an EMBL/GenBank/DDBJ whole genome shotgun (WGS) entry which is preliminary data.</text>
</comment>
<keyword evidence="2" id="KW-0472">Membrane</keyword>
<gene>
    <name evidence="3" type="ORF">PMAYCL1PPCAC_14063</name>
</gene>
<proteinExistence type="inferred from homology"/>
<keyword evidence="4" id="KW-1185">Reference proteome</keyword>
<dbReference type="InterPro" id="IPR004151">
    <property type="entry name" value="7TM_GPCR_serpentine_rcpt_Sre"/>
</dbReference>
<feature type="non-terminal residue" evidence="3">
    <location>
        <position position="98"/>
    </location>
</feature>
<evidence type="ECO:0000256" key="1">
    <source>
        <dbReference type="ARBA" id="ARBA00006803"/>
    </source>
</evidence>
<feature type="transmembrane region" description="Helical" evidence="2">
    <location>
        <begin position="46"/>
        <end position="67"/>
    </location>
</feature>
<evidence type="ECO:0000313" key="3">
    <source>
        <dbReference type="EMBL" id="GMR43868.1"/>
    </source>
</evidence>
<reference evidence="4" key="1">
    <citation type="submission" date="2022-10" db="EMBL/GenBank/DDBJ databases">
        <title>Genome assembly of Pristionchus species.</title>
        <authorList>
            <person name="Yoshida K."/>
            <person name="Sommer R.J."/>
        </authorList>
    </citation>
    <scope>NUCLEOTIDE SEQUENCE [LARGE SCALE GENOMIC DNA]</scope>
    <source>
        <strain evidence="4">RS5460</strain>
    </source>
</reference>
<dbReference type="GO" id="GO:0007606">
    <property type="term" value="P:sensory perception of chemical stimulus"/>
    <property type="evidence" value="ECO:0007669"/>
    <property type="project" value="InterPro"/>
</dbReference>
<protein>
    <submittedName>
        <fullName evidence="3">Uncharacterized protein</fullName>
    </submittedName>
</protein>
<feature type="transmembrane region" description="Helical" evidence="2">
    <location>
        <begin position="21"/>
        <end position="40"/>
    </location>
</feature>
<dbReference type="AlphaFoldDB" id="A0AAN4ZMB9"/>
<accession>A0AAN4ZMB9</accession>